<keyword evidence="5" id="KW-1185">Reference proteome</keyword>
<organism evidence="4 5">
    <name type="scientific">Aphanomyces euteiches</name>
    <dbReference type="NCBI Taxonomy" id="100861"/>
    <lineage>
        <taxon>Eukaryota</taxon>
        <taxon>Sar</taxon>
        <taxon>Stramenopiles</taxon>
        <taxon>Oomycota</taxon>
        <taxon>Saprolegniomycetes</taxon>
        <taxon>Saprolegniales</taxon>
        <taxon>Verrucalvaceae</taxon>
        <taxon>Aphanomyces</taxon>
    </lineage>
</organism>
<evidence type="ECO:0000256" key="1">
    <source>
        <dbReference type="ARBA" id="ARBA00023026"/>
    </source>
</evidence>
<dbReference type="PANTHER" id="PTHR36234">
    <property type="entry name" value="LYSYL ENDOPEPTIDASE"/>
    <property type="match status" value="1"/>
</dbReference>
<proteinExistence type="predicted"/>
<feature type="compositionally biased region" description="Low complexity" evidence="2">
    <location>
        <begin position="370"/>
        <end position="396"/>
    </location>
</feature>
<dbReference type="Proteomes" id="UP000481153">
    <property type="component" value="Unassembled WGS sequence"/>
</dbReference>
<evidence type="ECO:0000313" key="5">
    <source>
        <dbReference type="Proteomes" id="UP000481153"/>
    </source>
</evidence>
<dbReference type="InterPro" id="IPR043504">
    <property type="entry name" value="Peptidase_S1_PA_chymotrypsin"/>
</dbReference>
<dbReference type="EMBL" id="VJMJ01000286">
    <property type="protein sequence ID" value="KAF0724047.1"/>
    <property type="molecule type" value="Genomic_DNA"/>
</dbReference>
<dbReference type="PANTHER" id="PTHR36234:SF5">
    <property type="entry name" value="LYSYL ENDOPEPTIDASE"/>
    <property type="match status" value="1"/>
</dbReference>
<feature type="compositionally biased region" description="Low complexity" evidence="2">
    <location>
        <begin position="416"/>
        <end position="430"/>
    </location>
</feature>
<feature type="compositionally biased region" description="Basic residues" evidence="2">
    <location>
        <begin position="431"/>
        <end position="443"/>
    </location>
</feature>
<accession>A0A6G0WA13</accession>
<dbReference type="InterPro" id="IPR009003">
    <property type="entry name" value="Peptidase_S1_PA"/>
</dbReference>
<feature type="chain" id="PRO_5026068055" description="Serine protease" evidence="3">
    <location>
        <begin position="19"/>
        <end position="463"/>
    </location>
</feature>
<feature type="signal peptide" evidence="3">
    <location>
        <begin position="1"/>
        <end position="18"/>
    </location>
</feature>
<dbReference type="VEuPathDB" id="FungiDB:AeMF1_013213"/>
<evidence type="ECO:0000256" key="3">
    <source>
        <dbReference type="SAM" id="SignalP"/>
    </source>
</evidence>
<dbReference type="SUPFAM" id="SSF50494">
    <property type="entry name" value="Trypsin-like serine proteases"/>
    <property type="match status" value="1"/>
</dbReference>
<keyword evidence="1" id="KW-0843">Virulence</keyword>
<dbReference type="Gene3D" id="2.40.10.10">
    <property type="entry name" value="Trypsin-like serine proteases"/>
    <property type="match status" value="2"/>
</dbReference>
<dbReference type="AlphaFoldDB" id="A0A6G0WA13"/>
<evidence type="ECO:0008006" key="6">
    <source>
        <dbReference type="Google" id="ProtNLM"/>
    </source>
</evidence>
<reference evidence="4 5" key="1">
    <citation type="submission" date="2019-07" db="EMBL/GenBank/DDBJ databases">
        <title>Genomics analysis of Aphanomyces spp. identifies a new class of oomycete effector associated with host adaptation.</title>
        <authorList>
            <person name="Gaulin E."/>
        </authorList>
    </citation>
    <scope>NUCLEOTIDE SEQUENCE [LARGE SCALE GENOMIC DNA]</scope>
    <source>
        <strain evidence="4 5">ATCC 201684</strain>
    </source>
</reference>
<feature type="compositionally biased region" description="Low complexity" evidence="2">
    <location>
        <begin position="444"/>
        <end position="456"/>
    </location>
</feature>
<sequence length="463" mass="48488">MQRLAVAVLTLASGSVQAAMAVLGADHNLTAVVANVDAPMTHTILELSAVYVAPHFDFIAVPPGGYITVSAPDGSQAVNYTGSRRDFYAEYIQGEAALITYTPPTDIVQASPDNAFVIDRYASGAGETAAIEAICGNDDTKPAVCFKVLDPPKYKATQAVARLLINGTSLCTGWLFGSEGHLITNNHCIPNAQTASNIQFEFGAECATCDDPNGAVQLGCKGQVVATSAEFINTDHTLDYTLVKLNVKDNTSLAKFGYLQARWTAPELGEPIYIPQHPGGKPSRIATLLDNQTIGTIESTSIQTCSPDEVGYSLDTEPGASGSPVISTKDNTVIALHNCGGCFNGAIKLNKIVDQLTQLKLLPANAVKGTSPSPNTTTPATTPSRPTRAPATSRPNSPAPTLPTTTPSPSSPVPSQPTSSPAPSSRPSMPCKHKTRKPKKPKQPKTTVPSSTPSTTDANDGSY</sequence>
<keyword evidence="3" id="KW-0732">Signal</keyword>
<gene>
    <name evidence="4" type="ORF">Ae201684_017212</name>
</gene>
<protein>
    <recommendedName>
        <fullName evidence="6">Serine protease</fullName>
    </recommendedName>
</protein>
<feature type="region of interest" description="Disordered" evidence="2">
    <location>
        <begin position="366"/>
        <end position="463"/>
    </location>
</feature>
<name>A0A6G0WA13_9STRA</name>
<evidence type="ECO:0000256" key="2">
    <source>
        <dbReference type="SAM" id="MobiDB-lite"/>
    </source>
</evidence>
<evidence type="ECO:0000313" key="4">
    <source>
        <dbReference type="EMBL" id="KAF0724047.1"/>
    </source>
</evidence>
<comment type="caution">
    <text evidence="4">The sequence shown here is derived from an EMBL/GenBank/DDBJ whole genome shotgun (WGS) entry which is preliminary data.</text>
</comment>
<dbReference type="Pfam" id="PF13365">
    <property type="entry name" value="Trypsin_2"/>
    <property type="match status" value="1"/>
</dbReference>